<dbReference type="InterPro" id="IPR001810">
    <property type="entry name" value="F-box_dom"/>
</dbReference>
<dbReference type="AlphaFoldDB" id="A0A6I9U7B7"/>
<evidence type="ECO:0000259" key="1">
    <source>
        <dbReference type="Pfam" id="PF12937"/>
    </source>
</evidence>
<accession>A0A6I9U7B7</accession>
<protein>
    <submittedName>
        <fullName evidence="3">F-box protein At4g00755 isoform X1</fullName>
    </submittedName>
</protein>
<keyword evidence="2" id="KW-1185">Reference proteome</keyword>
<dbReference type="Gene3D" id="1.20.1280.50">
    <property type="match status" value="1"/>
</dbReference>
<proteinExistence type="predicted"/>
<dbReference type="Proteomes" id="UP000504604">
    <property type="component" value="Linkage group LG11"/>
</dbReference>
<dbReference type="InterPro" id="IPR036047">
    <property type="entry name" value="F-box-like_dom_sf"/>
</dbReference>
<dbReference type="GeneID" id="105173194"/>
<reference evidence="3" key="1">
    <citation type="submission" date="2025-08" db="UniProtKB">
        <authorList>
            <consortium name="RefSeq"/>
        </authorList>
    </citation>
    <scope>IDENTIFICATION</scope>
</reference>
<evidence type="ECO:0000313" key="3">
    <source>
        <dbReference type="RefSeq" id="XP_011093176.1"/>
    </source>
</evidence>
<dbReference type="PANTHER" id="PTHR39741:SF14">
    <property type="entry name" value="F-BOX DOMAIN-CONTAINING PROTEIN"/>
    <property type="match status" value="1"/>
</dbReference>
<name>A0A6I9U7B7_SESIN</name>
<dbReference type="InParanoid" id="A0A6I9U7B7"/>
<sequence length="355" mass="40869">MVSCSYFKLERVSLRKKVVRQIVIQHPSTRSQMEQRIDFLERLESDMALNILMRLDDPADIVRASAVSRSWHHFVMANGLLKQLCLTMFPQLSNNIRIIAPNSWRMNNVNIERSNAIEMEVLEKEHQVYASLFQALFRSEVSPRDCIADAVSASSTDRDPDESIVNTLSPWSRSQWGIASYWSSKGHSNPDVPETLTYRLKAGISIVTEIDIQPFEVYWERDRPICSAQSVRFRMGYARSQCLLLCKPDDNFVWTYTSPTFPMKQENRLQRFKLPKPVLCIGGYLQVELLGSVQRAEIDGLFYICICHVRVLGLPLEPAFNIQMFEPSGKFMLQYNPNSLHSTLEHSCNGENSYM</sequence>
<dbReference type="RefSeq" id="XP_011093176.1">
    <property type="nucleotide sequence ID" value="XM_011094874.2"/>
</dbReference>
<feature type="domain" description="F-box" evidence="1">
    <location>
        <begin position="47"/>
        <end position="86"/>
    </location>
</feature>
<dbReference type="SUPFAM" id="SSF81383">
    <property type="entry name" value="F-box domain"/>
    <property type="match status" value="1"/>
</dbReference>
<dbReference type="OrthoDB" id="63379at2759"/>
<evidence type="ECO:0000313" key="2">
    <source>
        <dbReference type="Proteomes" id="UP000504604"/>
    </source>
</evidence>
<organism evidence="2 3">
    <name type="scientific">Sesamum indicum</name>
    <name type="common">Oriental sesame</name>
    <name type="synonym">Sesamum orientale</name>
    <dbReference type="NCBI Taxonomy" id="4182"/>
    <lineage>
        <taxon>Eukaryota</taxon>
        <taxon>Viridiplantae</taxon>
        <taxon>Streptophyta</taxon>
        <taxon>Embryophyta</taxon>
        <taxon>Tracheophyta</taxon>
        <taxon>Spermatophyta</taxon>
        <taxon>Magnoliopsida</taxon>
        <taxon>eudicotyledons</taxon>
        <taxon>Gunneridae</taxon>
        <taxon>Pentapetalae</taxon>
        <taxon>asterids</taxon>
        <taxon>lamiids</taxon>
        <taxon>Lamiales</taxon>
        <taxon>Pedaliaceae</taxon>
        <taxon>Sesamum</taxon>
    </lineage>
</organism>
<dbReference type="InterPro" id="IPR055336">
    <property type="entry name" value="At4g00755-like"/>
</dbReference>
<dbReference type="Pfam" id="PF12937">
    <property type="entry name" value="F-box-like"/>
    <property type="match status" value="1"/>
</dbReference>
<gene>
    <name evidence="3" type="primary">LOC105173194</name>
</gene>
<dbReference type="PANTHER" id="PTHR39741">
    <property type="entry name" value="F-BOX DOMAIN CONTAINING PROTEIN, EXPRESSED"/>
    <property type="match status" value="1"/>
</dbReference>
<dbReference type="KEGG" id="sind:105173194"/>